<dbReference type="Gene3D" id="3.90.1150.10">
    <property type="entry name" value="Aspartate Aminotransferase, domain 1"/>
    <property type="match status" value="1"/>
</dbReference>
<protein>
    <submittedName>
        <fullName evidence="2">Pyridoxal phosphate-dependent transferase</fullName>
    </submittedName>
</protein>
<dbReference type="AlphaFoldDB" id="A0A550CJ20"/>
<evidence type="ECO:0000313" key="3">
    <source>
        <dbReference type="Proteomes" id="UP000320762"/>
    </source>
</evidence>
<dbReference type="Pfam" id="PF00266">
    <property type="entry name" value="Aminotran_5"/>
    <property type="match status" value="1"/>
</dbReference>
<reference evidence="2 3" key="1">
    <citation type="journal article" date="2019" name="New Phytol.">
        <title>Comparative genomics reveals unique wood-decay strategies and fruiting body development in the Schizophyllaceae.</title>
        <authorList>
            <person name="Almasi E."/>
            <person name="Sahu N."/>
            <person name="Krizsan K."/>
            <person name="Balint B."/>
            <person name="Kovacs G.M."/>
            <person name="Kiss B."/>
            <person name="Cseklye J."/>
            <person name="Drula E."/>
            <person name="Henrissat B."/>
            <person name="Nagy I."/>
            <person name="Chovatia M."/>
            <person name="Adam C."/>
            <person name="LaButti K."/>
            <person name="Lipzen A."/>
            <person name="Riley R."/>
            <person name="Grigoriev I.V."/>
            <person name="Nagy L.G."/>
        </authorList>
    </citation>
    <scope>NUCLEOTIDE SEQUENCE [LARGE SCALE GENOMIC DNA]</scope>
    <source>
        <strain evidence="2 3">NL-1724</strain>
    </source>
</reference>
<accession>A0A550CJ20</accession>
<dbReference type="GO" id="GO:0016740">
    <property type="term" value="F:transferase activity"/>
    <property type="evidence" value="ECO:0007669"/>
    <property type="project" value="UniProtKB-KW"/>
</dbReference>
<proteinExistence type="predicted"/>
<comment type="caution">
    <text evidence="2">The sequence shown here is derived from an EMBL/GenBank/DDBJ whole genome shotgun (WGS) entry which is preliminary data.</text>
</comment>
<dbReference type="Proteomes" id="UP000320762">
    <property type="component" value="Unassembled WGS sequence"/>
</dbReference>
<dbReference type="SUPFAM" id="SSF53383">
    <property type="entry name" value="PLP-dependent transferases"/>
    <property type="match status" value="1"/>
</dbReference>
<sequence>MDVAKARSQYPILTGPQPFIYADNAGGSQVPKTVVSRMVDYLLNTNVQVGADYVPSKVATRRVMEEGPTAAKILMNAASADEIVLGASSTMNVENLAQGLTGDIKAGDEIIITGEHEANGGPWKRLATRVGATTILWPHRPLHSANPYAVALVLDDLLPLITARTRLVAFTSCSNILGSVVPVADIVPAVRAKAKEMGAPKVEVCVDAVAYAPHKKVDVRAWDVDYCVFSCYKIYGAHVSAMYVRSDALKNSVSSVVHHFLKVPEVAYKIMPGGPGYESVYAITGVIPYLLSLTPDGEKLLEETGLLQDATADSMPLLTNPALPAALDTSWAAIAAHDHGLLAPLLAFLTHPDQWARGVRIAGDGGAFNGQSGDEDRTVGAAFKPHVAGRAPTVSFVMVESSNGKPQLGSKQIVEYFDKKGGIGIRYGHFYAFTLVSKIAPGGDPADGVVRISLVHYNTVAEVERIIEVLKEVLA</sequence>
<dbReference type="Gene3D" id="3.40.640.10">
    <property type="entry name" value="Type I PLP-dependent aspartate aminotransferase-like (Major domain)"/>
    <property type="match status" value="1"/>
</dbReference>
<dbReference type="InterPro" id="IPR015424">
    <property type="entry name" value="PyrdxlP-dep_Trfase"/>
</dbReference>
<keyword evidence="2" id="KW-0808">Transferase</keyword>
<dbReference type="EMBL" id="VDMD01000006">
    <property type="protein sequence ID" value="TRM64812.1"/>
    <property type="molecule type" value="Genomic_DNA"/>
</dbReference>
<dbReference type="InterPro" id="IPR015422">
    <property type="entry name" value="PyrdxlP-dep_Trfase_small"/>
</dbReference>
<dbReference type="PANTHER" id="PTHR43586:SF21">
    <property type="entry name" value="PYRIDOXAL PHOSPHATE (PLP)-DEPENDENT ASPARTATE AMINOTRANSFERASE SUPERFAMILY"/>
    <property type="match status" value="1"/>
</dbReference>
<evidence type="ECO:0000259" key="1">
    <source>
        <dbReference type="Pfam" id="PF00266"/>
    </source>
</evidence>
<dbReference type="STRING" id="97359.A0A550CJ20"/>
<gene>
    <name evidence="2" type="ORF">BD626DRAFT_489959</name>
</gene>
<name>A0A550CJ20_9AGAR</name>
<dbReference type="PANTHER" id="PTHR43586">
    <property type="entry name" value="CYSTEINE DESULFURASE"/>
    <property type="match status" value="1"/>
</dbReference>
<evidence type="ECO:0000313" key="2">
    <source>
        <dbReference type="EMBL" id="TRM64812.1"/>
    </source>
</evidence>
<dbReference type="InterPro" id="IPR015421">
    <property type="entry name" value="PyrdxlP-dep_Trfase_major"/>
</dbReference>
<dbReference type="InterPro" id="IPR000192">
    <property type="entry name" value="Aminotrans_V_dom"/>
</dbReference>
<feature type="domain" description="Aminotransferase class V" evidence="1">
    <location>
        <begin position="20"/>
        <end position="251"/>
    </location>
</feature>
<dbReference type="OrthoDB" id="420046at2759"/>
<organism evidence="2 3">
    <name type="scientific">Schizophyllum amplum</name>
    <dbReference type="NCBI Taxonomy" id="97359"/>
    <lineage>
        <taxon>Eukaryota</taxon>
        <taxon>Fungi</taxon>
        <taxon>Dikarya</taxon>
        <taxon>Basidiomycota</taxon>
        <taxon>Agaricomycotina</taxon>
        <taxon>Agaricomycetes</taxon>
        <taxon>Agaricomycetidae</taxon>
        <taxon>Agaricales</taxon>
        <taxon>Schizophyllaceae</taxon>
        <taxon>Schizophyllum</taxon>
    </lineage>
</organism>
<keyword evidence="3" id="KW-1185">Reference proteome</keyword>